<dbReference type="EMBL" id="QUZK01000023">
    <property type="protein sequence ID" value="RFF31110.1"/>
    <property type="molecule type" value="Genomic_DNA"/>
</dbReference>
<dbReference type="Pfam" id="PF13406">
    <property type="entry name" value="SLT_2"/>
    <property type="match status" value="1"/>
</dbReference>
<feature type="active site" evidence="1">
    <location>
        <position position="108"/>
    </location>
</feature>
<evidence type="ECO:0000259" key="2">
    <source>
        <dbReference type="Pfam" id="PF13406"/>
    </source>
</evidence>
<protein>
    <submittedName>
        <fullName evidence="3">Lytic murein transglycosylase B</fullName>
    </submittedName>
</protein>
<proteinExistence type="predicted"/>
<dbReference type="AlphaFoldDB" id="A0A3E1KA22"/>
<dbReference type="Proteomes" id="UP000260351">
    <property type="component" value="Unassembled WGS sequence"/>
</dbReference>
<dbReference type="InterPro" id="IPR031304">
    <property type="entry name" value="SLT_2"/>
</dbReference>
<evidence type="ECO:0000313" key="4">
    <source>
        <dbReference type="Proteomes" id="UP000260351"/>
    </source>
</evidence>
<evidence type="ECO:0000256" key="1">
    <source>
        <dbReference type="PIRSR" id="PIRSR611757-1"/>
    </source>
</evidence>
<dbReference type="InterPro" id="IPR011757">
    <property type="entry name" value="Lytic_transglycosylase_MltB"/>
</dbReference>
<dbReference type="GO" id="GO:0008933">
    <property type="term" value="F:peptidoglycan lytic transglycosylase activity"/>
    <property type="evidence" value="ECO:0007669"/>
    <property type="project" value="TreeGrafter"/>
</dbReference>
<dbReference type="SUPFAM" id="SSF53955">
    <property type="entry name" value="Lysozyme-like"/>
    <property type="match status" value="1"/>
</dbReference>
<sequence>MTTAAVVASEEPHPGAAAFVDRVVAEYGLDPEHVQGVLAEARYQQSIIDAITRPAESKPWHEYRKIFITPTRISSGVEFWRANADLLGQVSDRFGVPVEVVVAIVGVETSYGLNTGSYRVIDALATLGFYYPKRGAFFADELGQFLRLAEEEALPLTEVRGSYAGAMGVGQFIPSSYRAYAVDMDETGKRDLWRSLPDAMGSVANYLATHGWRDDEPIALPADLSVDLPEGADFPLKPEHTLAELAEMGVEFDAGELPGDTEATLIELEQADGRDYWVGLNNFYVITRYNRSPLYAMAVTQLAKEIREQRQ</sequence>
<dbReference type="InterPro" id="IPR023346">
    <property type="entry name" value="Lysozyme-like_dom_sf"/>
</dbReference>
<dbReference type="OrthoDB" id="9772911at2"/>
<comment type="caution">
    <text evidence="3">The sequence shown here is derived from an EMBL/GenBank/DDBJ whole genome shotgun (WGS) entry which is preliminary data.</text>
</comment>
<dbReference type="Gene3D" id="1.10.530.10">
    <property type="match status" value="1"/>
</dbReference>
<dbReference type="InterPro" id="IPR043426">
    <property type="entry name" value="MltB-like"/>
</dbReference>
<name>A0A3E1KA22_9GAMM</name>
<dbReference type="PANTHER" id="PTHR30163:SF9">
    <property type="entry name" value="MEMBRANE-BOUND LYTIC MUREIN TRANSGLYCOSYLASE B"/>
    <property type="match status" value="1"/>
</dbReference>
<evidence type="ECO:0000313" key="3">
    <source>
        <dbReference type="EMBL" id="RFF31110.1"/>
    </source>
</evidence>
<keyword evidence="4" id="KW-1185">Reference proteome</keyword>
<dbReference type="PANTHER" id="PTHR30163">
    <property type="entry name" value="MEMBRANE-BOUND LYTIC MUREIN TRANSGLYCOSYLASE B"/>
    <property type="match status" value="1"/>
</dbReference>
<gene>
    <name evidence="3" type="primary">mltB</name>
    <name evidence="3" type="ORF">DZC52_05745</name>
</gene>
<organism evidence="3 4">
    <name type="scientific">Wenzhouxiangella sediminis</name>
    <dbReference type="NCBI Taxonomy" id="1792836"/>
    <lineage>
        <taxon>Bacteria</taxon>
        <taxon>Pseudomonadati</taxon>
        <taxon>Pseudomonadota</taxon>
        <taxon>Gammaproteobacteria</taxon>
        <taxon>Chromatiales</taxon>
        <taxon>Wenzhouxiangellaceae</taxon>
        <taxon>Wenzhouxiangella</taxon>
    </lineage>
</organism>
<reference evidence="3 4" key="1">
    <citation type="submission" date="2018-08" db="EMBL/GenBank/DDBJ databases">
        <title>Wenzhouxiangella salilacus sp. nov., a novel bacterium isolated from a saline lake in Xinjiang Province, China.</title>
        <authorList>
            <person name="Han S."/>
        </authorList>
    </citation>
    <scope>NUCLEOTIDE SEQUENCE [LARGE SCALE GENOMIC DNA]</scope>
    <source>
        <strain evidence="3 4">XDB06</strain>
    </source>
</reference>
<dbReference type="NCBIfam" id="TIGR02282">
    <property type="entry name" value="MltB"/>
    <property type="match status" value="1"/>
</dbReference>
<dbReference type="CDD" id="cd13399">
    <property type="entry name" value="Slt35-like"/>
    <property type="match status" value="1"/>
</dbReference>
<dbReference type="FunFam" id="1.10.8.350:FF:000001">
    <property type="entry name" value="Lytic murein transglycosylase B"/>
    <property type="match status" value="1"/>
</dbReference>
<accession>A0A3E1KA22</accession>
<dbReference type="GO" id="GO:0009253">
    <property type="term" value="P:peptidoglycan catabolic process"/>
    <property type="evidence" value="ECO:0007669"/>
    <property type="project" value="TreeGrafter"/>
</dbReference>
<feature type="domain" description="Transglycosylase SLT" evidence="2">
    <location>
        <begin position="16"/>
        <end position="304"/>
    </location>
</feature>
<dbReference type="Gene3D" id="1.10.8.350">
    <property type="entry name" value="Bacterial muramidase"/>
    <property type="match status" value="1"/>
</dbReference>